<sequence length="351" mass="41228">MFMWEIISGITPFNNIVYNNQLVLSICKGKRPNINDNIPQCYERLMKKCWDINSLKRPTALEIKNIIENWYKNILTKDFDKKFINEIIEFYKEDNIIKLKSNILPVSRIINNELISNVHTNDYLLIMQYANDGDLQIYLERKFHSLTWINKKKLAFQIAEGLIYLHNENILHRDLVNDIDDPVVLSIAIAKGAREATIINTPKEYEILYQQCWDSEPEKRPTVKVILEKIKKMIIEDLLQTYLDANPERNPTIIELFEVSKTMGLPFEDLYQRHFESCPEKVEINVNSISENNKSISEMQTVELNKISDSDLYLENHADGSNQIRNINESEWELLKGESNYHSCIKPTWKV</sequence>
<feature type="domain" description="Serine-threonine/tyrosine-protein kinase catalytic" evidence="1">
    <location>
        <begin position="2"/>
        <end position="65"/>
    </location>
</feature>
<reference evidence="2" key="1">
    <citation type="submission" date="2022-08" db="EMBL/GenBank/DDBJ databases">
        <authorList>
            <person name="Kallberg Y."/>
            <person name="Tangrot J."/>
            <person name="Rosling A."/>
        </authorList>
    </citation>
    <scope>NUCLEOTIDE SEQUENCE</scope>
    <source>
        <strain evidence="2">Wild A</strain>
    </source>
</reference>
<comment type="caution">
    <text evidence="2">The sequence shown here is derived from an EMBL/GenBank/DDBJ whole genome shotgun (WGS) entry which is preliminary data.</text>
</comment>
<dbReference type="InterPro" id="IPR001245">
    <property type="entry name" value="Ser-Thr/Tyr_kinase_cat_dom"/>
</dbReference>
<accession>A0A9W4SPK5</accession>
<dbReference type="Pfam" id="PF07714">
    <property type="entry name" value="PK_Tyr_Ser-Thr"/>
    <property type="match status" value="2"/>
</dbReference>
<organism evidence="2 3">
    <name type="scientific">Funneliformis geosporum</name>
    <dbReference type="NCBI Taxonomy" id="1117311"/>
    <lineage>
        <taxon>Eukaryota</taxon>
        <taxon>Fungi</taxon>
        <taxon>Fungi incertae sedis</taxon>
        <taxon>Mucoromycota</taxon>
        <taxon>Glomeromycotina</taxon>
        <taxon>Glomeromycetes</taxon>
        <taxon>Glomerales</taxon>
        <taxon>Glomeraceae</taxon>
        <taxon>Funneliformis</taxon>
    </lineage>
</organism>
<dbReference type="AlphaFoldDB" id="A0A9W4SPK5"/>
<dbReference type="GO" id="GO:0004674">
    <property type="term" value="F:protein serine/threonine kinase activity"/>
    <property type="evidence" value="ECO:0007669"/>
    <property type="project" value="TreeGrafter"/>
</dbReference>
<dbReference type="Gene3D" id="1.10.510.10">
    <property type="entry name" value="Transferase(Phosphotransferase) domain 1"/>
    <property type="match status" value="3"/>
</dbReference>
<dbReference type="InterPro" id="IPR011009">
    <property type="entry name" value="Kinase-like_dom_sf"/>
</dbReference>
<dbReference type="OrthoDB" id="2441886at2759"/>
<keyword evidence="3" id="KW-1185">Reference proteome</keyword>
<dbReference type="PANTHER" id="PTHR44329:SF293">
    <property type="entry name" value="MITOGEN-ACTIVATED PROTEIN KINASE KINASE KINASE"/>
    <property type="match status" value="1"/>
</dbReference>
<dbReference type="InterPro" id="IPR051681">
    <property type="entry name" value="Ser/Thr_Kinases-Pseudokinases"/>
</dbReference>
<proteinExistence type="predicted"/>
<evidence type="ECO:0000259" key="1">
    <source>
        <dbReference type="Pfam" id="PF07714"/>
    </source>
</evidence>
<dbReference type="PANTHER" id="PTHR44329">
    <property type="entry name" value="SERINE/THREONINE-PROTEIN KINASE TNNI3K-RELATED"/>
    <property type="match status" value="1"/>
</dbReference>
<gene>
    <name evidence="2" type="ORF">FWILDA_LOCUS7331</name>
</gene>
<feature type="domain" description="Serine-threonine/tyrosine-protein kinase catalytic" evidence="1">
    <location>
        <begin position="116"/>
        <end position="176"/>
    </location>
</feature>
<dbReference type="Proteomes" id="UP001153678">
    <property type="component" value="Unassembled WGS sequence"/>
</dbReference>
<evidence type="ECO:0000313" key="3">
    <source>
        <dbReference type="Proteomes" id="UP001153678"/>
    </source>
</evidence>
<protein>
    <submittedName>
        <fullName evidence="2">10717_t:CDS:1</fullName>
    </submittedName>
</protein>
<dbReference type="EMBL" id="CAMKVN010001428">
    <property type="protein sequence ID" value="CAI2175920.1"/>
    <property type="molecule type" value="Genomic_DNA"/>
</dbReference>
<evidence type="ECO:0000313" key="2">
    <source>
        <dbReference type="EMBL" id="CAI2175920.1"/>
    </source>
</evidence>
<name>A0A9W4SPK5_9GLOM</name>
<dbReference type="SUPFAM" id="SSF56112">
    <property type="entry name" value="Protein kinase-like (PK-like)"/>
    <property type="match status" value="2"/>
</dbReference>